<feature type="DNA-binding region" description="H-T-H motif" evidence="2">
    <location>
        <begin position="42"/>
        <end position="61"/>
    </location>
</feature>
<dbReference type="Pfam" id="PF14246">
    <property type="entry name" value="TetR_C_7"/>
    <property type="match status" value="1"/>
</dbReference>
<proteinExistence type="predicted"/>
<dbReference type="PROSITE" id="PS50977">
    <property type="entry name" value="HTH_TETR_2"/>
    <property type="match status" value="1"/>
</dbReference>
<dbReference type="Proteomes" id="UP000239814">
    <property type="component" value="Chromosome"/>
</dbReference>
<keyword evidence="1 2" id="KW-0238">DNA-binding</keyword>
<reference evidence="4 5" key="1">
    <citation type="submission" date="2018-03" db="EMBL/GenBank/DDBJ databases">
        <title>Characteristics and genome of n-alkane degrading marine bacteria Gordonia iterans isolated from crude oil contaminated in Tae-an, South Korea.</title>
        <authorList>
            <person name="Lee S.-S."/>
            <person name="Kim H."/>
        </authorList>
    </citation>
    <scope>NUCLEOTIDE SEQUENCE [LARGE SCALE GENOMIC DNA]</scope>
    <source>
        <strain evidence="4 5">Co17</strain>
    </source>
</reference>
<keyword evidence="5" id="KW-1185">Reference proteome</keyword>
<dbReference type="PRINTS" id="PR00455">
    <property type="entry name" value="HTHTETR"/>
</dbReference>
<dbReference type="Gene3D" id="1.10.10.60">
    <property type="entry name" value="Homeodomain-like"/>
    <property type="match status" value="1"/>
</dbReference>
<feature type="domain" description="HTH tetR-type" evidence="3">
    <location>
        <begin position="19"/>
        <end position="79"/>
    </location>
</feature>
<evidence type="ECO:0000259" key="3">
    <source>
        <dbReference type="PROSITE" id="PS50977"/>
    </source>
</evidence>
<evidence type="ECO:0000313" key="4">
    <source>
        <dbReference type="EMBL" id="AVL99672.1"/>
    </source>
</evidence>
<dbReference type="InterPro" id="IPR009057">
    <property type="entry name" value="Homeodomain-like_sf"/>
</dbReference>
<dbReference type="GO" id="GO:0003700">
    <property type="term" value="F:DNA-binding transcription factor activity"/>
    <property type="evidence" value="ECO:0007669"/>
    <property type="project" value="TreeGrafter"/>
</dbReference>
<protein>
    <submittedName>
        <fullName evidence="4">TetR family transcriptional regulator</fullName>
    </submittedName>
</protein>
<dbReference type="SUPFAM" id="SSF46689">
    <property type="entry name" value="Homeodomain-like"/>
    <property type="match status" value="1"/>
</dbReference>
<dbReference type="Pfam" id="PF00440">
    <property type="entry name" value="TetR_N"/>
    <property type="match status" value="1"/>
</dbReference>
<dbReference type="GO" id="GO:0000976">
    <property type="term" value="F:transcription cis-regulatory region binding"/>
    <property type="evidence" value="ECO:0007669"/>
    <property type="project" value="TreeGrafter"/>
</dbReference>
<evidence type="ECO:0000256" key="2">
    <source>
        <dbReference type="PROSITE-ProRule" id="PRU00335"/>
    </source>
</evidence>
<dbReference type="SUPFAM" id="SSF48498">
    <property type="entry name" value="Tetracyclin repressor-like, C-terminal domain"/>
    <property type="match status" value="1"/>
</dbReference>
<evidence type="ECO:0000313" key="5">
    <source>
        <dbReference type="Proteomes" id="UP000239814"/>
    </source>
</evidence>
<dbReference type="InterPro" id="IPR050109">
    <property type="entry name" value="HTH-type_TetR-like_transc_reg"/>
</dbReference>
<dbReference type="AlphaFoldDB" id="A0A2S0KDB9"/>
<evidence type="ECO:0000256" key="1">
    <source>
        <dbReference type="ARBA" id="ARBA00023125"/>
    </source>
</evidence>
<dbReference type="KEGG" id="git:C6V83_04630"/>
<dbReference type="InterPro" id="IPR036271">
    <property type="entry name" value="Tet_transcr_reg_TetR-rel_C_sf"/>
</dbReference>
<gene>
    <name evidence="4" type="ORF">C6V83_04630</name>
</gene>
<dbReference type="OrthoDB" id="3212503at2"/>
<organism evidence="4 5">
    <name type="scientific">Gordonia iterans</name>
    <dbReference type="NCBI Taxonomy" id="1004901"/>
    <lineage>
        <taxon>Bacteria</taxon>
        <taxon>Bacillati</taxon>
        <taxon>Actinomycetota</taxon>
        <taxon>Actinomycetes</taxon>
        <taxon>Mycobacteriales</taxon>
        <taxon>Gordoniaceae</taxon>
        <taxon>Gordonia</taxon>
    </lineage>
</organism>
<dbReference type="PANTHER" id="PTHR30055">
    <property type="entry name" value="HTH-TYPE TRANSCRIPTIONAL REGULATOR RUTR"/>
    <property type="match status" value="1"/>
</dbReference>
<dbReference type="InterPro" id="IPR039536">
    <property type="entry name" value="TetR_C_Proteobacteria"/>
</dbReference>
<dbReference type="Gene3D" id="1.10.357.10">
    <property type="entry name" value="Tetracycline Repressor, domain 2"/>
    <property type="match status" value="1"/>
</dbReference>
<accession>A0A2S0KDB9</accession>
<dbReference type="InterPro" id="IPR001647">
    <property type="entry name" value="HTH_TetR"/>
</dbReference>
<sequence>MEVGDVNRRPGRPRTADLAERKQRLLDAACAELIENGYPDFTVGAVARRAGTSKTTVYSWFGDRDGLLRTMVERKYAGNIAFLEHSLHTRDDVRTMLIGFGTSALGSLLTELSLAISRAAMNDPGLGALVLAGGADRGRPLLAAYLRAATERGLLHVPDADAAAKALWGLVVQDDLSCALLGDDPLDEPAITARAEFAADAFLRIYGPDRGD</sequence>
<dbReference type="RefSeq" id="WP_105941407.1">
    <property type="nucleotide sequence ID" value="NZ_CP027433.1"/>
</dbReference>
<dbReference type="PANTHER" id="PTHR30055:SF146">
    <property type="entry name" value="HTH-TYPE TRANSCRIPTIONAL DUAL REGULATOR CECR"/>
    <property type="match status" value="1"/>
</dbReference>
<name>A0A2S0KDB9_9ACTN</name>
<dbReference type="EMBL" id="CP027433">
    <property type="protein sequence ID" value="AVL99672.1"/>
    <property type="molecule type" value="Genomic_DNA"/>
</dbReference>